<evidence type="ECO:0000256" key="2">
    <source>
        <dbReference type="ARBA" id="ARBA00023242"/>
    </source>
</evidence>
<evidence type="ECO:0000313" key="6">
    <source>
        <dbReference type="EMBL" id="KAJ7959926.1"/>
    </source>
</evidence>
<keyword evidence="7" id="KW-1185">Reference proteome</keyword>
<evidence type="ECO:0000256" key="1">
    <source>
        <dbReference type="ARBA" id="ARBA00004123"/>
    </source>
</evidence>
<dbReference type="SMART" id="SM00717">
    <property type="entry name" value="SANT"/>
    <property type="match status" value="1"/>
</dbReference>
<dbReference type="PANTHER" id="PTHR46993">
    <property type="entry name" value="MYB TRANSCRIPTION FACTOR"/>
    <property type="match status" value="1"/>
</dbReference>
<proteinExistence type="predicted"/>
<dbReference type="PROSITE" id="PS50090">
    <property type="entry name" value="MYB_LIKE"/>
    <property type="match status" value="1"/>
</dbReference>
<dbReference type="SUPFAM" id="SSF46689">
    <property type="entry name" value="Homeodomain-like"/>
    <property type="match status" value="1"/>
</dbReference>
<feature type="compositionally biased region" description="Polar residues" evidence="3">
    <location>
        <begin position="242"/>
        <end position="251"/>
    </location>
</feature>
<sequence>MDADVCRWALEFLLRTSVPDSLIKKIIAVIPVSNSDLRLKKTLLLRTIQAEVSKGLVTETILEILEVIEEMDRIDGVSITDTMKAAYCAVAVECTVKHLAAFADDSGKYFGAVMRIWRVRVGNMETSPEGSHLLSDELKEWKDDIEAALWDAEVGNRLPKMNAGKDALNRVRDYLVEAWKIMGPCFLELAAKLTNVTDLQSSGRNSVHDEHSEVAVDRADACDDVGTSGRLAEPVDEGEGRTVSSPSTSQDSGDRYRNGWAIVAVPVSMIDPQGTGQNPVDEHEGPKAEISDDESQELGAFGSTAQGDKGIPKRNLVLRRKHTTCSRHYRGVKVTSTEEVGTNGSCSKYDSLPSPEVKRVQEALKSSSLELKALVEDPLPHALGLSEIVRSELERKDMNHEPTLENQSRNADAPNTHAEPIKTNDANPGNQSSVHQSNVQRPNLMQRNSTARTYEWDDSIDDSSEGTANHSSRFNLPSPRYYNVSPLKKYESPRFPKRRKRWSVLEEDTLRAGVQKFGKGNWKDILNCFHDIFDERTEVDLKDKWRNMTR</sequence>
<feature type="compositionally biased region" description="Polar residues" evidence="3">
    <location>
        <begin position="465"/>
        <end position="475"/>
    </location>
</feature>
<name>A0AAD7LM94_QUISA</name>
<dbReference type="PROSITE" id="PS51294">
    <property type="entry name" value="HTH_MYB"/>
    <property type="match status" value="1"/>
</dbReference>
<feature type="compositionally biased region" description="Polar residues" evidence="3">
    <location>
        <begin position="424"/>
        <end position="452"/>
    </location>
</feature>
<feature type="region of interest" description="Disordered" evidence="3">
    <location>
        <begin position="200"/>
        <end position="257"/>
    </location>
</feature>
<evidence type="ECO:0000313" key="7">
    <source>
        <dbReference type="Proteomes" id="UP001163823"/>
    </source>
</evidence>
<dbReference type="AlphaFoldDB" id="A0AAD7LM94"/>
<feature type="compositionally biased region" description="Basic and acidic residues" evidence="3">
    <location>
        <begin position="206"/>
        <end position="221"/>
    </location>
</feature>
<dbReference type="EMBL" id="JARAOO010000008">
    <property type="protein sequence ID" value="KAJ7959927.1"/>
    <property type="molecule type" value="Genomic_DNA"/>
</dbReference>
<feature type="region of interest" description="Disordered" evidence="3">
    <location>
        <begin position="400"/>
        <end position="478"/>
    </location>
</feature>
<dbReference type="PANTHER" id="PTHR46993:SF6">
    <property type="entry name" value="MYB TRANSCRIPTION FACTOR"/>
    <property type="match status" value="1"/>
</dbReference>
<evidence type="ECO:0000256" key="3">
    <source>
        <dbReference type="SAM" id="MobiDB-lite"/>
    </source>
</evidence>
<feature type="domain" description="HTH myb-type" evidence="5">
    <location>
        <begin position="494"/>
        <end position="550"/>
    </location>
</feature>
<protein>
    <submittedName>
        <fullName evidence="6">Telomeric repeat-binding factor like</fullName>
    </submittedName>
</protein>
<dbReference type="InterPro" id="IPR009057">
    <property type="entry name" value="Homeodomain-like_sf"/>
</dbReference>
<keyword evidence="2" id="KW-0539">Nucleus</keyword>
<dbReference type="KEGG" id="qsa:O6P43_020440"/>
<gene>
    <name evidence="6" type="ORF">O6P43_020440</name>
</gene>
<dbReference type="GO" id="GO:0005634">
    <property type="term" value="C:nucleus"/>
    <property type="evidence" value="ECO:0007669"/>
    <property type="project" value="UniProtKB-SubCell"/>
</dbReference>
<reference evidence="6" key="1">
    <citation type="journal article" date="2023" name="Science">
        <title>Elucidation of the pathway for biosynthesis of saponin adjuvants from the soapbark tree.</title>
        <authorList>
            <person name="Reed J."/>
            <person name="Orme A."/>
            <person name="El-Demerdash A."/>
            <person name="Owen C."/>
            <person name="Martin L.B.B."/>
            <person name="Misra R.C."/>
            <person name="Kikuchi S."/>
            <person name="Rejzek M."/>
            <person name="Martin A.C."/>
            <person name="Harkess A."/>
            <person name="Leebens-Mack J."/>
            <person name="Louveau T."/>
            <person name="Stephenson M.J."/>
            <person name="Osbourn A."/>
        </authorList>
    </citation>
    <scope>NUCLEOTIDE SEQUENCE</scope>
    <source>
        <strain evidence="6">S10</strain>
    </source>
</reference>
<comment type="caution">
    <text evidence="6">The sequence shown here is derived from an EMBL/GenBank/DDBJ whole genome shotgun (WGS) entry which is preliminary data.</text>
</comment>
<evidence type="ECO:0000259" key="5">
    <source>
        <dbReference type="PROSITE" id="PS51294"/>
    </source>
</evidence>
<dbReference type="EMBL" id="JARAOO010000008">
    <property type="protein sequence ID" value="KAJ7959926.1"/>
    <property type="molecule type" value="Genomic_DNA"/>
</dbReference>
<accession>A0AAD7LM94</accession>
<feature type="domain" description="Myb-like" evidence="4">
    <location>
        <begin position="494"/>
        <end position="549"/>
    </location>
</feature>
<dbReference type="Gene3D" id="1.10.246.220">
    <property type="match status" value="1"/>
</dbReference>
<dbReference type="CDD" id="cd11660">
    <property type="entry name" value="SANT_TRF"/>
    <property type="match status" value="1"/>
</dbReference>
<organism evidence="6 7">
    <name type="scientific">Quillaja saponaria</name>
    <name type="common">Soap bark tree</name>
    <dbReference type="NCBI Taxonomy" id="32244"/>
    <lineage>
        <taxon>Eukaryota</taxon>
        <taxon>Viridiplantae</taxon>
        <taxon>Streptophyta</taxon>
        <taxon>Embryophyta</taxon>
        <taxon>Tracheophyta</taxon>
        <taxon>Spermatophyta</taxon>
        <taxon>Magnoliopsida</taxon>
        <taxon>eudicotyledons</taxon>
        <taxon>Gunneridae</taxon>
        <taxon>Pentapetalae</taxon>
        <taxon>rosids</taxon>
        <taxon>fabids</taxon>
        <taxon>Fabales</taxon>
        <taxon>Quillajaceae</taxon>
        <taxon>Quillaja</taxon>
    </lineage>
</organism>
<dbReference type="InterPro" id="IPR001005">
    <property type="entry name" value="SANT/Myb"/>
</dbReference>
<dbReference type="Proteomes" id="UP001163823">
    <property type="component" value="Chromosome 8"/>
</dbReference>
<dbReference type="Pfam" id="PF00249">
    <property type="entry name" value="Myb_DNA-binding"/>
    <property type="match status" value="1"/>
</dbReference>
<evidence type="ECO:0000259" key="4">
    <source>
        <dbReference type="PROSITE" id="PS50090"/>
    </source>
</evidence>
<comment type="subcellular location">
    <subcellularLocation>
        <location evidence="1">Nucleus</location>
    </subcellularLocation>
</comment>
<dbReference type="InterPro" id="IPR017930">
    <property type="entry name" value="Myb_dom"/>
</dbReference>